<feature type="domain" description="Bacterial repeat" evidence="1">
    <location>
        <begin position="38"/>
        <end position="106"/>
    </location>
</feature>
<feature type="domain" description="Bacterial repeat" evidence="1">
    <location>
        <begin position="194"/>
        <end position="268"/>
    </location>
</feature>
<reference evidence="2" key="1">
    <citation type="submission" date="2020-10" db="EMBL/GenBank/DDBJ databases">
        <authorList>
            <person name="Gilroy R."/>
        </authorList>
    </citation>
    <scope>NUCLEOTIDE SEQUENCE</scope>
    <source>
        <strain evidence="2">517</strain>
    </source>
</reference>
<dbReference type="Pfam" id="PF18998">
    <property type="entry name" value="Flg_new_2"/>
    <property type="match status" value="3"/>
</dbReference>
<dbReference type="EMBL" id="JADINF010000062">
    <property type="protein sequence ID" value="MBO8423875.1"/>
    <property type="molecule type" value="Genomic_DNA"/>
</dbReference>
<gene>
    <name evidence="2" type="ORF">IAB16_02495</name>
</gene>
<evidence type="ECO:0000313" key="3">
    <source>
        <dbReference type="Proteomes" id="UP000727857"/>
    </source>
</evidence>
<dbReference type="InterPro" id="IPR044060">
    <property type="entry name" value="Bacterial_rp_domain"/>
</dbReference>
<feature type="domain" description="Bacterial repeat" evidence="1">
    <location>
        <begin position="361"/>
        <end position="429"/>
    </location>
</feature>
<dbReference type="Pfam" id="PF13306">
    <property type="entry name" value="LRR_5"/>
    <property type="match status" value="2"/>
</dbReference>
<dbReference type="InterPro" id="IPR032675">
    <property type="entry name" value="LRR_dom_sf"/>
</dbReference>
<dbReference type="Proteomes" id="UP000727857">
    <property type="component" value="Unassembled WGS sequence"/>
</dbReference>
<feature type="non-terminal residue" evidence="2">
    <location>
        <position position="1"/>
    </location>
</feature>
<evidence type="ECO:0000313" key="2">
    <source>
        <dbReference type="EMBL" id="MBO8423875.1"/>
    </source>
</evidence>
<dbReference type="SUPFAM" id="SSF52058">
    <property type="entry name" value="L domain-like"/>
    <property type="match status" value="1"/>
</dbReference>
<sequence>VSLRADGVILDDGGFIMPDNDVTLEAVFADIDDDDDLYKLTLSASDGVIATDDDRYSYAAGEEVTLLLNPLTGYEIGSVSVNGSYIEGDTFIMPSEDTVVVAEFVKRGYYVAFSGDMNFQGTLSANNAYEGDLIAFDITPDAGYFISSVQLKILGEDENPVSVLELDDYSFVMPKANVFICVSTRAVSNVSFALKAEEFEGGTVSFHNATARYGETVYATVTPDEGYRLKSGSLKISYISAGVPVTVAVDEEFVMPDSDVTVIAEFERVYKVGCIDEYNISVYPSVTEIAVGEAVQFIATTRGDYNYGSIELTVTTGGGYSGALDESGVFILTAEYAGDVSISYDAGKYDKVSNSTYYSSISIANVKGGYITVPRYNAVYAGTVVPITVVASEGYELKSITLSTPDSSYAVSDTFTMPPANVTLTAEFVVTSPAGFTLDSLYERNRDSFASAGIFLKYYRESYQIRELFGGNKFNSILSYVDGVFTATSEYGHDFYVIEVKSLMKVTAITQRAVERVLRDYPDGTFVDVDIDYNFVIVSVNGNAEEDKQMLLNGIKQIDNCILYKREDASYGLYAYVGNSEYVNMMQSYSGRIISYVAPYAFAVKGADVLGITLGNVRILDDYALYGLSNVRYVYLGNVESVGKGVFLGCASLEYIGVSENNSSFINDEQGALYGVVTSNKYNLIAYPAGNAATEYRIKSQCTTILPFAFAGADTLIRVSYGGNLATIGDYAFYGCTALSAIYYSNSASVLNGVADFDASNSSVTSVGAYAFYGCASIATYHFHKLTYLGNAAVDWDGSANLTVWLNTSTVTVAGGIPIDIADGAASGSGRLYIRAGGLSESYKTSEYWSELAEYFE</sequence>
<dbReference type="InterPro" id="IPR053139">
    <property type="entry name" value="Surface_bspA-like"/>
</dbReference>
<dbReference type="Gene3D" id="3.80.10.10">
    <property type="entry name" value="Ribonuclease Inhibitor"/>
    <property type="match status" value="1"/>
</dbReference>
<dbReference type="PANTHER" id="PTHR45661:SF3">
    <property type="entry name" value="IG-LIKE DOMAIN-CONTAINING PROTEIN"/>
    <property type="match status" value="1"/>
</dbReference>
<organism evidence="2 3">
    <name type="scientific">Candidatus Stercoripulliclostridium pullicola</name>
    <dbReference type="NCBI Taxonomy" id="2840953"/>
    <lineage>
        <taxon>Bacteria</taxon>
        <taxon>Bacillati</taxon>
        <taxon>Bacillota</taxon>
        <taxon>Clostridia</taxon>
        <taxon>Eubacteriales</taxon>
        <taxon>Candidatus Stercoripulliclostridium</taxon>
    </lineage>
</organism>
<reference evidence="2" key="2">
    <citation type="journal article" date="2021" name="PeerJ">
        <title>Extensive microbial diversity within the chicken gut microbiome revealed by metagenomics and culture.</title>
        <authorList>
            <person name="Gilroy R."/>
            <person name="Ravi A."/>
            <person name="Getino M."/>
            <person name="Pursley I."/>
            <person name="Horton D.L."/>
            <person name="Alikhan N.F."/>
            <person name="Baker D."/>
            <person name="Gharbi K."/>
            <person name="Hall N."/>
            <person name="Watson M."/>
            <person name="Adriaenssens E.M."/>
            <person name="Foster-Nyarko E."/>
            <person name="Jarju S."/>
            <person name="Secka A."/>
            <person name="Antonio M."/>
            <person name="Oren A."/>
            <person name="Chaudhuri R.R."/>
            <person name="La Ragione R."/>
            <person name="Hildebrand F."/>
            <person name="Pallen M.J."/>
        </authorList>
    </citation>
    <scope>NUCLEOTIDE SEQUENCE</scope>
    <source>
        <strain evidence="2">517</strain>
    </source>
</reference>
<dbReference type="AlphaFoldDB" id="A0A940DI54"/>
<comment type="caution">
    <text evidence="2">The sequence shown here is derived from an EMBL/GenBank/DDBJ whole genome shotgun (WGS) entry which is preliminary data.</text>
</comment>
<evidence type="ECO:0000259" key="1">
    <source>
        <dbReference type="Pfam" id="PF18998"/>
    </source>
</evidence>
<accession>A0A940DI54</accession>
<dbReference type="InterPro" id="IPR026906">
    <property type="entry name" value="LRR_5"/>
</dbReference>
<dbReference type="PANTHER" id="PTHR45661">
    <property type="entry name" value="SURFACE ANTIGEN"/>
    <property type="match status" value="1"/>
</dbReference>
<proteinExistence type="predicted"/>
<name>A0A940DI54_9FIRM</name>
<protein>
    <submittedName>
        <fullName evidence="2">Leucine-rich repeat protein</fullName>
    </submittedName>
</protein>